<dbReference type="InterPro" id="IPR013766">
    <property type="entry name" value="Thioredoxin_domain"/>
</dbReference>
<dbReference type="SUPFAM" id="SSF52833">
    <property type="entry name" value="Thioredoxin-like"/>
    <property type="match status" value="1"/>
</dbReference>
<proteinExistence type="predicted"/>
<dbReference type="AlphaFoldDB" id="A0A1I3CJ47"/>
<dbReference type="OrthoDB" id="334647at2157"/>
<dbReference type="PROSITE" id="PS51352">
    <property type="entry name" value="THIOREDOXIN_2"/>
    <property type="match status" value="1"/>
</dbReference>
<gene>
    <name evidence="2" type="ORF">SAMN04488066_12312</name>
</gene>
<dbReference type="Proteomes" id="UP000323537">
    <property type="component" value="Unassembled WGS sequence"/>
</dbReference>
<sequence>MPDFDVVELPEADHVTAGETAPEFTRPLVGEEFWEDRSLSSVVDEPTLLVFHPMDGAFQTTYVYNEIDDRGWADALPVYGVSISSPYEHKDLLAERGDGVRAFSDPSAEVVEAYGVAHDIDGMAGITEARPAVFLLDGDRVVRYAWVGSEHPSFPDYDAVEAAIDDLLE</sequence>
<dbReference type="RefSeq" id="WP_149785494.1">
    <property type="nucleotide sequence ID" value="NZ_BAAADP010000003.1"/>
</dbReference>
<protein>
    <submittedName>
        <fullName evidence="2">Peroxiredoxin</fullName>
    </submittedName>
</protein>
<evidence type="ECO:0000313" key="3">
    <source>
        <dbReference type="Proteomes" id="UP000323537"/>
    </source>
</evidence>
<evidence type="ECO:0000313" key="2">
    <source>
        <dbReference type="EMBL" id="SFH74141.1"/>
    </source>
</evidence>
<dbReference type="EMBL" id="FOPZ01000023">
    <property type="protein sequence ID" value="SFH74141.1"/>
    <property type="molecule type" value="Genomic_DNA"/>
</dbReference>
<dbReference type="InterPro" id="IPR036249">
    <property type="entry name" value="Thioredoxin-like_sf"/>
</dbReference>
<evidence type="ECO:0000259" key="1">
    <source>
        <dbReference type="PROSITE" id="PS51352"/>
    </source>
</evidence>
<accession>A0A1I3CJ47</accession>
<feature type="domain" description="Thioredoxin" evidence="1">
    <location>
        <begin position="15"/>
        <end position="169"/>
    </location>
</feature>
<dbReference type="InterPro" id="IPR000866">
    <property type="entry name" value="AhpC/TSA"/>
</dbReference>
<keyword evidence="3" id="KW-1185">Reference proteome</keyword>
<reference evidence="2 3" key="1">
    <citation type="submission" date="2016-10" db="EMBL/GenBank/DDBJ databases">
        <authorList>
            <person name="Varghese N."/>
            <person name="Submissions S."/>
        </authorList>
    </citation>
    <scope>NUCLEOTIDE SEQUENCE [LARGE SCALE GENOMIC DNA]</scope>
    <source>
        <strain evidence="2 3">CGMCC 1.6377</strain>
    </source>
</reference>
<dbReference type="Gene3D" id="3.40.30.10">
    <property type="entry name" value="Glutaredoxin"/>
    <property type="match status" value="1"/>
</dbReference>
<dbReference type="GO" id="GO:0016491">
    <property type="term" value="F:oxidoreductase activity"/>
    <property type="evidence" value="ECO:0007669"/>
    <property type="project" value="InterPro"/>
</dbReference>
<dbReference type="Pfam" id="PF00578">
    <property type="entry name" value="AhpC-TSA"/>
    <property type="match status" value="1"/>
</dbReference>
<name>A0A1I3CJ47_9EURY</name>
<organism evidence="2 3">
    <name type="scientific">Halorubrum aquaticum</name>
    <dbReference type="NCBI Taxonomy" id="387340"/>
    <lineage>
        <taxon>Archaea</taxon>
        <taxon>Methanobacteriati</taxon>
        <taxon>Methanobacteriota</taxon>
        <taxon>Stenosarchaea group</taxon>
        <taxon>Halobacteria</taxon>
        <taxon>Halobacteriales</taxon>
        <taxon>Haloferacaceae</taxon>
        <taxon>Halorubrum</taxon>
    </lineage>
</organism>
<dbReference type="GO" id="GO:0016209">
    <property type="term" value="F:antioxidant activity"/>
    <property type="evidence" value="ECO:0007669"/>
    <property type="project" value="InterPro"/>
</dbReference>